<evidence type="ECO:0000313" key="2">
    <source>
        <dbReference type="EMBL" id="QRY17587.1"/>
    </source>
</evidence>
<evidence type="ECO:0000313" key="3">
    <source>
        <dbReference type="Proteomes" id="UP000663613"/>
    </source>
</evidence>
<dbReference type="PROSITE" id="PS50075">
    <property type="entry name" value="CARRIER"/>
    <property type="match status" value="1"/>
</dbReference>
<dbReference type="Proteomes" id="UP000663613">
    <property type="component" value="Chromosome"/>
</dbReference>
<accession>A0ABD7DLS2</accession>
<dbReference type="Gene3D" id="1.10.1200.10">
    <property type="entry name" value="ACP-like"/>
    <property type="match status" value="1"/>
</dbReference>
<dbReference type="InterPro" id="IPR009081">
    <property type="entry name" value="PP-bd_ACP"/>
</dbReference>
<protein>
    <recommendedName>
        <fullName evidence="1">Carrier domain-containing protein</fullName>
    </recommendedName>
</protein>
<dbReference type="AlphaFoldDB" id="A0ABD7DLS2"/>
<gene>
    <name evidence="2" type="ORF">JTF64_10180</name>
</gene>
<evidence type="ECO:0000259" key="1">
    <source>
        <dbReference type="PROSITE" id="PS50075"/>
    </source>
</evidence>
<feature type="domain" description="Carrier" evidence="1">
    <location>
        <begin position="8"/>
        <end position="91"/>
    </location>
</feature>
<sequence length="93" mass="10597">MNTHVEMENIQKVLKNIIAEGVTEGTETNISPNEIPNDSNLIDYYNIDSIMVLEILLKIEQTFEIEIPDEELSVDLVSTVESLTTYIIEKLNK</sequence>
<dbReference type="EMBL" id="CP070339">
    <property type="protein sequence ID" value="QRY17587.1"/>
    <property type="molecule type" value="Genomic_DNA"/>
</dbReference>
<proteinExistence type="predicted"/>
<dbReference type="SUPFAM" id="SSF47336">
    <property type="entry name" value="ACP-like"/>
    <property type="match status" value="1"/>
</dbReference>
<dbReference type="InterPro" id="IPR036736">
    <property type="entry name" value="ACP-like_sf"/>
</dbReference>
<organism evidence="2 3">
    <name type="scientific">Bacillus cereus</name>
    <dbReference type="NCBI Taxonomy" id="1396"/>
    <lineage>
        <taxon>Bacteria</taxon>
        <taxon>Bacillati</taxon>
        <taxon>Bacillota</taxon>
        <taxon>Bacilli</taxon>
        <taxon>Bacillales</taxon>
        <taxon>Bacillaceae</taxon>
        <taxon>Bacillus</taxon>
        <taxon>Bacillus cereus group</taxon>
    </lineage>
</organism>
<dbReference type="Pfam" id="PF00550">
    <property type="entry name" value="PP-binding"/>
    <property type="match status" value="1"/>
</dbReference>
<reference evidence="2 3" key="1">
    <citation type="submission" date="2021-02" db="EMBL/GenBank/DDBJ databases">
        <title>Bacillus cereus VKM B-370.</title>
        <authorList>
            <person name="Kazantseva O.A."/>
            <person name="Piligrimova E.G."/>
            <person name="Buzikov R.M."/>
            <person name="Shadrin A.M."/>
        </authorList>
    </citation>
    <scope>NUCLEOTIDE SEQUENCE [LARGE SCALE GENOMIC DNA]</scope>
    <source>
        <strain evidence="2 3">VKM B-370</strain>
    </source>
</reference>
<dbReference type="RefSeq" id="WP_001091896.1">
    <property type="nucleotide sequence ID" value="NZ_CP070339.1"/>
</dbReference>
<name>A0ABD7DLS2_BACCE</name>